<name>A0A558HEG8_9GAMM</name>
<dbReference type="OrthoDB" id="6057062at2"/>
<gene>
    <name evidence="3" type="ORF">FQP86_16780</name>
</gene>
<dbReference type="Pfam" id="PF17963">
    <property type="entry name" value="Big_9"/>
    <property type="match status" value="3"/>
</dbReference>
<evidence type="ECO:0000313" key="3">
    <source>
        <dbReference type="EMBL" id="TVU67521.1"/>
    </source>
</evidence>
<dbReference type="Gene3D" id="2.60.40.10">
    <property type="entry name" value="Immunoglobulins"/>
    <property type="match status" value="3"/>
</dbReference>
<feature type="domain" description="Cadherin" evidence="2">
    <location>
        <begin position="619"/>
        <end position="733"/>
    </location>
</feature>
<dbReference type="GO" id="GO:0005509">
    <property type="term" value="F:calcium ion binding"/>
    <property type="evidence" value="ECO:0007669"/>
    <property type="project" value="InterPro"/>
</dbReference>
<dbReference type="Pfam" id="PF17803">
    <property type="entry name" value="Cadherin_4"/>
    <property type="match status" value="1"/>
</dbReference>
<evidence type="ECO:0000256" key="1">
    <source>
        <dbReference type="SAM" id="MobiDB-lite"/>
    </source>
</evidence>
<sequence length="1178" mass="119429">MTAEAVAAQSQSPATKALQASQAARQQDETADDQQASASDASNTSDTDTNPDSSGKASDSRGVIFVDSNVTNYESLVEELDSDAEVVILDGESDGIEQIASYLKDQQGISSVHILSHGEEGELSLGTATLDQASMAGEYSDELATIGNALTEDGDILLYACDFSSGQLGLEAATQLANLTGADVASSSDDTGSLRYNGDWDLENQTGEIEASVLSATAWDGRLADTVELDFSATPTLVSGPGTGLQEGAVYLYSDVADNLDVRVTIDEISAGVTIDSLDINTGIAEAFFSQLTSTSADGYVQYTFDFIEADTGDASNISFVANAIDLDNVTESTVLYGASNYTTESNTFVDIVVDSDNSSIVATGGGTTVGLDRADTLYIVSAVYENTSSFTYRAGVSNNVRQVGLLFEDFDTAELGDINYIDGETTQLPVARGDFTTTLANNDVVFDPRTNDAQGSAPLTVSEVNGVSISVGDNVDVTGGSVALNVDGELVFTPDADYTGTVDFSYKVTDANGNSSSSEVTVAVITPYVDQVSSDGDVISISAVTTFSDLDNYDDLTYSATGLTDSLSINPATGIITGTLSADDSQGGPYTITVTGVDNDGNQISDTFELTVNNIVPEASNDTAALAENAAGSGNVLTNDNDGGADTDTLTVSQVDADADNVGAAVAGDNGGLITIASDGSYTFVQGTDFDDLADGESRVTAVDYQVSDGQGGLDTATLSITVTGVNDAPVVATPTDDIVAVDGETLTIAAGDAFSDVDVTDVLSYTAAGLPAGLAINATTGEITGTLSADASQNGPFAITVTATDGNGGTIDDTFTLTVSNVVPVAVDDAATAVENVTPTTGNVLTNDSDGGADTDTLIVSQVDADADNVGEAVAGDNGGLITIASDGSYTFAQGTDFDDLADGESRVTAIDYQISDGQGGLDTATLSITVTGVNDAPVVATPTDDITAIDGETLTIAAGDAFSDVDVTDVLSYTAAGLPAGLAINATTGEITGTLSVDASQNGPFAITVTATDGKGGTIDDTFTLTVSNVVPVAVDDAATAVENVTPTTGNVLTNDSDGGIDSTDSDVLVVSQVDADDANVGQAVAGTNGGLITIASDGSYTFAQGTDFDDLADGETRVTAVDYQISDGQGGLDTATLGITVTGVNDAPVAVQDTNATTENTAVSGDVLLNDSDV</sequence>
<dbReference type="Gene3D" id="2.60.40.3440">
    <property type="match status" value="1"/>
</dbReference>
<dbReference type="AlphaFoldDB" id="A0A558HEG8"/>
<protein>
    <submittedName>
        <fullName evidence="3">DUF4347 domain-containing protein</fullName>
    </submittedName>
</protein>
<organism evidence="3 4">
    <name type="scientific">Cobetia crustatorum</name>
    <dbReference type="NCBI Taxonomy" id="553385"/>
    <lineage>
        <taxon>Bacteria</taxon>
        <taxon>Pseudomonadati</taxon>
        <taxon>Pseudomonadota</taxon>
        <taxon>Gammaproteobacteria</taxon>
        <taxon>Oceanospirillales</taxon>
        <taxon>Halomonadaceae</taxon>
        <taxon>Cobetia</taxon>
    </lineage>
</organism>
<proteinExistence type="predicted"/>
<feature type="region of interest" description="Disordered" evidence="1">
    <location>
        <begin position="1"/>
        <end position="60"/>
    </location>
</feature>
<dbReference type="PROSITE" id="PS50268">
    <property type="entry name" value="CADHERIN_2"/>
    <property type="match status" value="1"/>
</dbReference>
<dbReference type="SMART" id="SM00736">
    <property type="entry name" value="CADG"/>
    <property type="match status" value="3"/>
</dbReference>
<dbReference type="GO" id="GO:0016020">
    <property type="term" value="C:membrane"/>
    <property type="evidence" value="ECO:0007669"/>
    <property type="project" value="InterPro"/>
</dbReference>
<dbReference type="EMBL" id="VNFH01000014">
    <property type="protein sequence ID" value="TVU67521.1"/>
    <property type="molecule type" value="Genomic_DNA"/>
</dbReference>
<comment type="caution">
    <text evidence="3">The sequence shown here is derived from an EMBL/GenBank/DDBJ whole genome shotgun (WGS) entry which is preliminary data.</text>
</comment>
<dbReference type="InterPro" id="IPR006644">
    <property type="entry name" value="Cadg"/>
</dbReference>
<evidence type="ECO:0000313" key="4">
    <source>
        <dbReference type="Proteomes" id="UP000319941"/>
    </source>
</evidence>
<reference evidence="3 4" key="1">
    <citation type="submission" date="2019-07" db="EMBL/GenBank/DDBJ databases">
        <title>Diversity of Bacteria from Kongsfjorden, Arctic.</title>
        <authorList>
            <person name="Yu Y."/>
        </authorList>
    </citation>
    <scope>NUCLEOTIDE SEQUENCE [LARGE SCALE GENOMIC DNA]</scope>
    <source>
        <strain evidence="3 4">SM1923</strain>
    </source>
</reference>
<feature type="non-terminal residue" evidence="3">
    <location>
        <position position="1178"/>
    </location>
</feature>
<feature type="compositionally biased region" description="Low complexity" evidence="1">
    <location>
        <begin position="33"/>
        <end position="54"/>
    </location>
</feature>
<evidence type="ECO:0000259" key="2">
    <source>
        <dbReference type="PROSITE" id="PS50268"/>
    </source>
</evidence>
<feature type="compositionally biased region" description="Polar residues" evidence="1">
    <location>
        <begin position="8"/>
        <end position="21"/>
    </location>
</feature>
<dbReference type="InterPro" id="IPR040853">
    <property type="entry name" value="RapA2_cadherin-like"/>
</dbReference>
<dbReference type="Pfam" id="PF05345">
    <property type="entry name" value="He_PIG"/>
    <property type="match status" value="3"/>
</dbReference>
<accession>A0A558HEG8</accession>
<dbReference type="GO" id="GO:0007156">
    <property type="term" value="P:homophilic cell adhesion via plasma membrane adhesion molecules"/>
    <property type="evidence" value="ECO:0007669"/>
    <property type="project" value="InterPro"/>
</dbReference>
<dbReference type="InterPro" id="IPR002126">
    <property type="entry name" value="Cadherin-like_dom"/>
</dbReference>
<dbReference type="InterPro" id="IPR025592">
    <property type="entry name" value="DUF4347"/>
</dbReference>
<dbReference type="InterPro" id="IPR015919">
    <property type="entry name" value="Cadherin-like_sf"/>
</dbReference>
<dbReference type="Proteomes" id="UP000319941">
    <property type="component" value="Unassembled WGS sequence"/>
</dbReference>
<dbReference type="RefSeq" id="WP_144728071.1">
    <property type="nucleotide sequence ID" value="NZ_CAWOWR010000044.1"/>
</dbReference>
<keyword evidence="4" id="KW-1185">Reference proteome</keyword>
<dbReference type="InterPro" id="IPR013783">
    <property type="entry name" value="Ig-like_fold"/>
</dbReference>
<dbReference type="PRINTS" id="PR00205">
    <property type="entry name" value="CADHERIN"/>
</dbReference>
<dbReference type="Pfam" id="PF14252">
    <property type="entry name" value="DUF4347"/>
    <property type="match status" value="1"/>
</dbReference>
<dbReference type="NCBIfam" id="NF012211">
    <property type="entry name" value="tand_rpt_95"/>
    <property type="match status" value="4"/>
</dbReference>
<dbReference type="SUPFAM" id="SSF49313">
    <property type="entry name" value="Cadherin-like"/>
    <property type="match status" value="3"/>
</dbReference>